<dbReference type="eggNOG" id="KOG1075">
    <property type="taxonomic scope" value="Eukaryota"/>
</dbReference>
<evidence type="ECO:0008006" key="3">
    <source>
        <dbReference type="Google" id="ProtNLM"/>
    </source>
</evidence>
<sequence>MTFPEATTYHLNSIMFDHLPLLMYVRPSYWEKRKRQFLFEEMWTIVEGCQETITHALEYEHGTVVEKLKACQGSLWTWNNEQCTSIESIRITFCDYFQGLFTCNGLNESPVVTEVVKLMITQAQNMHLNQAFLQEEIETALRQMFPTKSPRVDGDDVVDFYLDVLNGGTKKVNHTLLTLIPKVDKPTKVTEFQPISFCMVIYKMICKIIVNRLKPIMPLIILEFQSTFLSLHGVMKKI</sequence>
<accession>M5WL41</accession>
<protein>
    <recommendedName>
        <fullName evidence="3">Reverse transcriptase domain-containing protein</fullName>
    </recommendedName>
</protein>
<dbReference type="OMA" id="CQETITH"/>
<evidence type="ECO:0000313" key="2">
    <source>
        <dbReference type="Proteomes" id="UP000006882"/>
    </source>
</evidence>
<proteinExistence type="predicted"/>
<dbReference type="Proteomes" id="UP000006882">
    <property type="component" value="Chromosome G6"/>
</dbReference>
<keyword evidence="2" id="KW-1185">Reference proteome</keyword>
<evidence type="ECO:0000313" key="1">
    <source>
        <dbReference type="EMBL" id="ONI01742.1"/>
    </source>
</evidence>
<dbReference type="PANTHER" id="PTHR46890">
    <property type="entry name" value="NON-LTR RETROLELEMENT REVERSE TRANSCRIPTASE-LIKE PROTEIN-RELATED"/>
    <property type="match status" value="1"/>
</dbReference>
<dbReference type="PANTHER" id="PTHR46890:SF48">
    <property type="entry name" value="RNA-DIRECTED DNA POLYMERASE"/>
    <property type="match status" value="1"/>
</dbReference>
<dbReference type="EMBL" id="CM007656">
    <property type="protein sequence ID" value="ONI01742.1"/>
    <property type="molecule type" value="Genomic_DNA"/>
</dbReference>
<gene>
    <name evidence="1" type="ORF">PRUPE_6G156100</name>
</gene>
<dbReference type="AlphaFoldDB" id="M5WL41"/>
<name>M5WL41_PRUPE</name>
<reference evidence="1 2" key="1">
    <citation type="journal article" date="2013" name="Nat. Genet.">
        <title>The high-quality draft genome of peach (Prunus persica) identifies unique patterns of genetic diversity, domestication and genome evolution.</title>
        <authorList>
            <consortium name="International Peach Genome Initiative"/>
            <person name="Verde I."/>
            <person name="Abbott A.G."/>
            <person name="Scalabrin S."/>
            <person name="Jung S."/>
            <person name="Shu S."/>
            <person name="Marroni F."/>
            <person name="Zhebentyayeva T."/>
            <person name="Dettori M.T."/>
            <person name="Grimwood J."/>
            <person name="Cattonaro F."/>
            <person name="Zuccolo A."/>
            <person name="Rossini L."/>
            <person name="Jenkins J."/>
            <person name="Vendramin E."/>
            <person name="Meisel L.A."/>
            <person name="Decroocq V."/>
            <person name="Sosinski B."/>
            <person name="Prochnik S."/>
            <person name="Mitros T."/>
            <person name="Policriti A."/>
            <person name="Cipriani G."/>
            <person name="Dondini L."/>
            <person name="Ficklin S."/>
            <person name="Goodstein D.M."/>
            <person name="Xuan P."/>
            <person name="Del Fabbro C."/>
            <person name="Aramini V."/>
            <person name="Copetti D."/>
            <person name="Gonzalez S."/>
            <person name="Horner D.S."/>
            <person name="Falchi R."/>
            <person name="Lucas S."/>
            <person name="Mica E."/>
            <person name="Maldonado J."/>
            <person name="Lazzari B."/>
            <person name="Bielenberg D."/>
            <person name="Pirona R."/>
            <person name="Miculan M."/>
            <person name="Barakat A."/>
            <person name="Testolin R."/>
            <person name="Stella A."/>
            <person name="Tartarini S."/>
            <person name="Tonutti P."/>
            <person name="Arus P."/>
            <person name="Orellana A."/>
            <person name="Wells C."/>
            <person name="Main D."/>
            <person name="Vizzotto G."/>
            <person name="Silva H."/>
            <person name="Salamini F."/>
            <person name="Schmutz J."/>
            <person name="Morgante M."/>
            <person name="Rokhsar D.S."/>
        </authorList>
    </citation>
    <scope>NUCLEOTIDE SEQUENCE [LARGE SCALE GENOMIC DNA]</scope>
    <source>
        <strain evidence="2">cv. Nemared</strain>
    </source>
</reference>
<dbReference type="HOGENOM" id="CLU_1167560_0_0_1"/>
<dbReference type="Gramene" id="ONI01742">
    <property type="protein sequence ID" value="ONI01742"/>
    <property type="gene ID" value="PRUPE_6G156100"/>
</dbReference>
<organism evidence="1 2">
    <name type="scientific">Prunus persica</name>
    <name type="common">Peach</name>
    <name type="synonym">Amygdalus persica</name>
    <dbReference type="NCBI Taxonomy" id="3760"/>
    <lineage>
        <taxon>Eukaryota</taxon>
        <taxon>Viridiplantae</taxon>
        <taxon>Streptophyta</taxon>
        <taxon>Embryophyta</taxon>
        <taxon>Tracheophyta</taxon>
        <taxon>Spermatophyta</taxon>
        <taxon>Magnoliopsida</taxon>
        <taxon>eudicotyledons</taxon>
        <taxon>Gunneridae</taxon>
        <taxon>Pentapetalae</taxon>
        <taxon>rosids</taxon>
        <taxon>fabids</taxon>
        <taxon>Rosales</taxon>
        <taxon>Rosaceae</taxon>
        <taxon>Amygdaloideae</taxon>
        <taxon>Amygdaleae</taxon>
        <taxon>Prunus</taxon>
    </lineage>
</organism>
<dbReference type="InterPro" id="IPR052343">
    <property type="entry name" value="Retrotransposon-Effector_Assoc"/>
</dbReference>